<evidence type="ECO:0000256" key="3">
    <source>
        <dbReference type="ARBA" id="ARBA00023136"/>
    </source>
</evidence>
<feature type="domain" description="WH1" evidence="4">
    <location>
        <begin position="5"/>
        <end position="124"/>
    </location>
</feature>
<dbReference type="OrthoDB" id="5786858at2759"/>
<dbReference type="InterPro" id="IPR011993">
    <property type="entry name" value="PH-like_dom_sf"/>
</dbReference>
<organism evidence="5 6">
    <name type="scientific">Clarias magur</name>
    <name type="common">Asian catfish</name>
    <name type="synonym">Macropteronotus magur</name>
    <dbReference type="NCBI Taxonomy" id="1594786"/>
    <lineage>
        <taxon>Eukaryota</taxon>
        <taxon>Metazoa</taxon>
        <taxon>Chordata</taxon>
        <taxon>Craniata</taxon>
        <taxon>Vertebrata</taxon>
        <taxon>Euteleostomi</taxon>
        <taxon>Actinopterygii</taxon>
        <taxon>Neopterygii</taxon>
        <taxon>Teleostei</taxon>
        <taxon>Ostariophysi</taxon>
        <taxon>Siluriformes</taxon>
        <taxon>Clariidae</taxon>
        <taxon>Clarias</taxon>
    </lineage>
</organism>
<dbReference type="Pfam" id="PF00568">
    <property type="entry name" value="WH1"/>
    <property type="match status" value="1"/>
</dbReference>
<dbReference type="InterPro" id="IPR041937">
    <property type="entry name" value="SPRE_EVH1"/>
</dbReference>
<evidence type="ECO:0000259" key="4">
    <source>
        <dbReference type="PROSITE" id="PS50229"/>
    </source>
</evidence>
<evidence type="ECO:0000256" key="1">
    <source>
        <dbReference type="ARBA" id="ARBA00004202"/>
    </source>
</evidence>
<dbReference type="PANTHER" id="PTHR11202">
    <property type="entry name" value="SPROUTY-RELATED, EVH1 DOMAIN-CONTAINING PROTEIN FAMILY MEMBER"/>
    <property type="match status" value="1"/>
</dbReference>
<name>A0A8J4TPM9_CLAMG</name>
<comment type="caution">
    <text evidence="5">The sequence shown here is derived from an EMBL/GenBank/DDBJ whole genome shotgun (WGS) entry which is preliminary data.</text>
</comment>
<dbReference type="InterPro" id="IPR000697">
    <property type="entry name" value="WH1/EVH1_dom"/>
</dbReference>
<evidence type="ECO:0000313" key="5">
    <source>
        <dbReference type="EMBL" id="KAF5894814.1"/>
    </source>
</evidence>
<keyword evidence="6" id="KW-1185">Reference proteome</keyword>
<reference evidence="5" key="1">
    <citation type="submission" date="2020-07" db="EMBL/GenBank/DDBJ databases">
        <title>Clarias magur genome sequencing, assembly and annotation.</title>
        <authorList>
            <person name="Kushwaha B."/>
            <person name="Kumar R."/>
            <person name="Das P."/>
            <person name="Joshi C.G."/>
            <person name="Kumar D."/>
            <person name="Nagpure N.S."/>
            <person name="Pandey M."/>
            <person name="Agarwal S."/>
            <person name="Srivastava S."/>
            <person name="Singh M."/>
            <person name="Sahoo L."/>
            <person name="Jayasankar P."/>
            <person name="Meher P.K."/>
            <person name="Koringa P.G."/>
            <person name="Iquebal M.A."/>
            <person name="Das S.P."/>
            <person name="Bit A."/>
            <person name="Patnaik S."/>
            <person name="Patel N."/>
            <person name="Shah T.M."/>
            <person name="Hinsu A."/>
            <person name="Jena J.K."/>
        </authorList>
    </citation>
    <scope>NUCLEOTIDE SEQUENCE</scope>
    <source>
        <strain evidence="5">CIFAMagur01</strain>
        <tissue evidence="5">Testis</tissue>
    </source>
</reference>
<dbReference type="FunFam" id="2.30.29.30:FF:000052">
    <property type="entry name" value="Sprouty-related, EVH1 domain containing 2"/>
    <property type="match status" value="1"/>
</dbReference>
<dbReference type="Proteomes" id="UP000727407">
    <property type="component" value="Unassembled WGS sequence"/>
</dbReference>
<comment type="subcellular location">
    <subcellularLocation>
        <location evidence="1">Cell membrane</location>
        <topology evidence="1">Peripheral membrane protein</topology>
    </subcellularLocation>
</comment>
<dbReference type="Gene3D" id="2.30.29.30">
    <property type="entry name" value="Pleckstrin-homology domain (PH domain)/Phosphotyrosine-binding domain (PTB)"/>
    <property type="match status" value="1"/>
</dbReference>
<gene>
    <name evidence="5" type="ORF">DAT39_015468</name>
</gene>
<keyword evidence="2" id="KW-1003">Cell membrane</keyword>
<dbReference type="AlphaFoldDB" id="A0A8J4TPM9"/>
<dbReference type="GO" id="GO:0005886">
    <property type="term" value="C:plasma membrane"/>
    <property type="evidence" value="ECO:0007669"/>
    <property type="project" value="UniProtKB-SubCell"/>
</dbReference>
<dbReference type="PROSITE" id="PS50229">
    <property type="entry name" value="WH1"/>
    <property type="match status" value="1"/>
</dbReference>
<accession>A0A8J4TPM9</accession>
<dbReference type="GO" id="GO:0019901">
    <property type="term" value="F:protein kinase binding"/>
    <property type="evidence" value="ECO:0007669"/>
    <property type="project" value="TreeGrafter"/>
</dbReference>
<dbReference type="SUPFAM" id="SSF50729">
    <property type="entry name" value="PH domain-like"/>
    <property type="match status" value="1"/>
</dbReference>
<dbReference type="EMBL" id="QNUK01000355">
    <property type="protein sequence ID" value="KAF5894814.1"/>
    <property type="molecule type" value="Genomic_DNA"/>
</dbReference>
<sequence length="200" mass="22373">MTEESQPDDDDYLVRVKAVVMTRDDSSGGWLAQEGGGLSRVGVCKVVPGDLDILGRNGFFIYGERLRDKQVILKCFLKKDLIYTKATPTFHHWRVDNKKCGLTFQSPADARAFDRGVRKAIEDLTDGSTTSSSTLQNETELGDDDVFTTATDSSSNSSQKRDSSLQTLAPISFCESHHHQCILGHLHNQHRHADHYFLDQ</sequence>
<dbReference type="CDD" id="cd10574">
    <property type="entry name" value="EVH1_SPRED-like"/>
    <property type="match status" value="1"/>
</dbReference>
<keyword evidence="3" id="KW-0472">Membrane</keyword>
<dbReference type="SMART" id="SM00461">
    <property type="entry name" value="WH1"/>
    <property type="match status" value="1"/>
</dbReference>
<evidence type="ECO:0000256" key="2">
    <source>
        <dbReference type="ARBA" id="ARBA00022475"/>
    </source>
</evidence>
<dbReference type="GO" id="GO:0043409">
    <property type="term" value="P:negative regulation of MAPK cascade"/>
    <property type="evidence" value="ECO:0007669"/>
    <property type="project" value="TreeGrafter"/>
</dbReference>
<protein>
    <submittedName>
        <fullName evidence="5">Sprouty-related, EVH1 domain-containing protein 2-like</fullName>
    </submittedName>
</protein>
<proteinExistence type="predicted"/>
<feature type="non-terminal residue" evidence="5">
    <location>
        <position position="1"/>
    </location>
</feature>
<dbReference type="PANTHER" id="PTHR11202:SF11">
    <property type="entry name" value="SPROUTY-RELATED, EVH1 DOMAIN-CONTAINING PROTEIN 2"/>
    <property type="match status" value="1"/>
</dbReference>
<evidence type="ECO:0000313" key="6">
    <source>
        <dbReference type="Proteomes" id="UP000727407"/>
    </source>
</evidence>